<proteinExistence type="predicted"/>
<dbReference type="AlphaFoldDB" id="A0A4V1ZBT3"/>
<accession>A0A4V1ZBT3</accession>
<organism evidence="2 3">
    <name type="scientific">Mucilaginibacter terrigena</name>
    <dbReference type="NCBI Taxonomy" id="2492395"/>
    <lineage>
        <taxon>Bacteria</taxon>
        <taxon>Pseudomonadati</taxon>
        <taxon>Bacteroidota</taxon>
        <taxon>Sphingobacteriia</taxon>
        <taxon>Sphingobacteriales</taxon>
        <taxon>Sphingobacteriaceae</taxon>
        <taxon>Mucilaginibacter</taxon>
    </lineage>
</organism>
<dbReference type="Gene3D" id="1.20.120.1490">
    <property type="match status" value="1"/>
</dbReference>
<keyword evidence="1" id="KW-0732">Signal</keyword>
<reference evidence="2 3" key="1">
    <citation type="submission" date="2019-02" db="EMBL/GenBank/DDBJ databases">
        <title>Bacterial novel species Mucilaginibacter sp. 17JY9-4 isolated from soil.</title>
        <authorList>
            <person name="Jung H.-Y."/>
        </authorList>
    </citation>
    <scope>NUCLEOTIDE SEQUENCE [LARGE SCALE GENOMIC DNA]</scope>
    <source>
        <strain evidence="2 3">17JY9-4</strain>
    </source>
</reference>
<dbReference type="OrthoDB" id="1524432at2"/>
<evidence type="ECO:0008006" key="4">
    <source>
        <dbReference type="Google" id="ProtNLM"/>
    </source>
</evidence>
<evidence type="ECO:0000313" key="2">
    <source>
        <dbReference type="EMBL" id="RYU90260.1"/>
    </source>
</evidence>
<comment type="caution">
    <text evidence="2">The sequence shown here is derived from an EMBL/GenBank/DDBJ whole genome shotgun (WGS) entry which is preliminary data.</text>
</comment>
<dbReference type="RefSeq" id="WP_129876915.1">
    <property type="nucleotide sequence ID" value="NZ_SEWG01000004.1"/>
</dbReference>
<evidence type="ECO:0000256" key="1">
    <source>
        <dbReference type="SAM" id="SignalP"/>
    </source>
</evidence>
<feature type="chain" id="PRO_5020297208" description="DUF4142 domain-containing protein" evidence="1">
    <location>
        <begin position="21"/>
        <end position="167"/>
    </location>
</feature>
<dbReference type="Proteomes" id="UP000293331">
    <property type="component" value="Unassembled WGS sequence"/>
</dbReference>
<sequence length="167" mass="18757">MLKFLSAVTIIIFTGINANAQTPDSTLTPSTVKTLTDVQYNALLRGNDLYNMALVAEINKYPSADKALKFKKEIDLSPSQVTALTKINTELIRKKKEMGDFIITNETKLDALFRTKKINESTLIYYTNRFGLYQGELRNAILNAAVNTNNLLSPQQVNKLQAMKNHN</sequence>
<evidence type="ECO:0000313" key="3">
    <source>
        <dbReference type="Proteomes" id="UP000293331"/>
    </source>
</evidence>
<dbReference type="EMBL" id="SEWG01000004">
    <property type="protein sequence ID" value="RYU90260.1"/>
    <property type="molecule type" value="Genomic_DNA"/>
</dbReference>
<feature type="signal peptide" evidence="1">
    <location>
        <begin position="1"/>
        <end position="20"/>
    </location>
</feature>
<protein>
    <recommendedName>
        <fullName evidence="4">DUF4142 domain-containing protein</fullName>
    </recommendedName>
</protein>
<name>A0A4V1ZBT3_9SPHI</name>
<keyword evidence="3" id="KW-1185">Reference proteome</keyword>
<gene>
    <name evidence="2" type="ORF">EWM62_12075</name>
</gene>